<name>A0A2L2TKR0_9HYPO</name>
<protein>
    <submittedName>
        <fullName evidence="1">Uncharacterized protein</fullName>
    </submittedName>
</protein>
<keyword evidence="2" id="KW-1185">Reference proteome</keyword>
<reference evidence="2" key="1">
    <citation type="submission" date="2014-10" db="EMBL/GenBank/DDBJ databases">
        <authorList>
            <person name="King R."/>
        </authorList>
    </citation>
    <scope>NUCLEOTIDE SEQUENCE [LARGE SCALE GENOMIC DNA]</scope>
    <source>
        <strain evidence="2">A3/5</strain>
    </source>
</reference>
<proteinExistence type="predicted"/>
<accession>A0A2L2TKR0</accession>
<evidence type="ECO:0000313" key="1">
    <source>
        <dbReference type="EMBL" id="CEI60900.1"/>
    </source>
</evidence>
<dbReference type="Proteomes" id="UP000245910">
    <property type="component" value="Chromosome II"/>
</dbReference>
<evidence type="ECO:0000313" key="2">
    <source>
        <dbReference type="Proteomes" id="UP000245910"/>
    </source>
</evidence>
<sequence>MYSDVSSAGTHGLQHESMLRSNCASNRYFIPETWPPSIGFAHLIPRWGDPAYALSAIRE</sequence>
<organism evidence="1 2">
    <name type="scientific">Fusarium venenatum</name>
    <dbReference type="NCBI Taxonomy" id="56646"/>
    <lineage>
        <taxon>Eukaryota</taxon>
        <taxon>Fungi</taxon>
        <taxon>Dikarya</taxon>
        <taxon>Ascomycota</taxon>
        <taxon>Pezizomycotina</taxon>
        <taxon>Sordariomycetes</taxon>
        <taxon>Hypocreomycetidae</taxon>
        <taxon>Hypocreales</taxon>
        <taxon>Nectriaceae</taxon>
        <taxon>Fusarium</taxon>
    </lineage>
</organism>
<dbReference type="AlphaFoldDB" id="A0A2L2TKR0"/>
<dbReference type="EMBL" id="LN649230">
    <property type="protein sequence ID" value="CEI60900.1"/>
    <property type="molecule type" value="Genomic_DNA"/>
</dbReference>